<name>A0A2Z3LG85_9BACT</name>
<comment type="similarity">
    <text evidence="1 4">Belongs to the prokaryotic/mitochondrial release factor family.</text>
</comment>
<keyword evidence="3 4" id="KW-0648">Protein biosynthesis</keyword>
<evidence type="ECO:0000313" key="9">
    <source>
        <dbReference type="Proteomes" id="UP000245872"/>
    </source>
</evidence>
<dbReference type="Gene3D" id="3.30.70.1660">
    <property type="match status" value="1"/>
</dbReference>
<dbReference type="FunFam" id="3.30.160.20:FF:000004">
    <property type="entry name" value="Peptide chain release factor 1"/>
    <property type="match status" value="1"/>
</dbReference>
<dbReference type="SUPFAM" id="SSF75620">
    <property type="entry name" value="Release factor"/>
    <property type="match status" value="1"/>
</dbReference>
<dbReference type="PANTHER" id="PTHR43116">
    <property type="entry name" value="PEPTIDE CHAIN RELEASE FACTOR 2"/>
    <property type="match status" value="1"/>
</dbReference>
<evidence type="ECO:0000259" key="7">
    <source>
        <dbReference type="PROSITE" id="PS00745"/>
    </source>
</evidence>
<gene>
    <name evidence="4 8" type="primary">prfB</name>
    <name evidence="8" type="ORF">DK880_00056</name>
</gene>
<dbReference type="OrthoDB" id="9806673at2"/>
<organism evidence="8 9">
    <name type="scientific">Candidatus Cardinium hertigii</name>
    <dbReference type="NCBI Taxonomy" id="247481"/>
    <lineage>
        <taxon>Bacteria</taxon>
        <taxon>Pseudomonadati</taxon>
        <taxon>Bacteroidota</taxon>
        <taxon>Cytophagia</taxon>
        <taxon>Cytophagales</taxon>
        <taxon>Amoebophilaceae</taxon>
        <taxon>Candidatus Cardinium</taxon>
    </lineage>
</organism>
<dbReference type="InterPro" id="IPR004374">
    <property type="entry name" value="PrfB"/>
</dbReference>
<dbReference type="InterPro" id="IPR000352">
    <property type="entry name" value="Pep_chain_release_fac_I"/>
</dbReference>
<dbReference type="NCBIfam" id="TIGR00020">
    <property type="entry name" value="prfB"/>
    <property type="match status" value="1"/>
</dbReference>
<evidence type="ECO:0000313" key="8">
    <source>
        <dbReference type="EMBL" id="AWN81394.1"/>
    </source>
</evidence>
<dbReference type="KEGG" id="cher:DK880_00056"/>
<accession>A0A2Z3LG85</accession>
<dbReference type="InterPro" id="IPR005139">
    <property type="entry name" value="PCRF"/>
</dbReference>
<dbReference type="Gene3D" id="3.30.160.20">
    <property type="match status" value="1"/>
</dbReference>
<feature type="coiled-coil region" evidence="6">
    <location>
        <begin position="248"/>
        <end position="293"/>
    </location>
</feature>
<dbReference type="Pfam" id="PF03462">
    <property type="entry name" value="PCRF"/>
    <property type="match status" value="1"/>
</dbReference>
<evidence type="ECO:0000256" key="5">
    <source>
        <dbReference type="NCBIfam" id="TIGR00020"/>
    </source>
</evidence>
<dbReference type="Pfam" id="PF00472">
    <property type="entry name" value="RF-1"/>
    <property type="match status" value="1"/>
</dbReference>
<dbReference type="HAMAP" id="MF_00094">
    <property type="entry name" value="Rel_fac_2"/>
    <property type="match status" value="1"/>
</dbReference>
<evidence type="ECO:0000256" key="1">
    <source>
        <dbReference type="ARBA" id="ARBA00010835"/>
    </source>
</evidence>
<protein>
    <recommendedName>
        <fullName evidence="4 5">Peptide chain release factor 2</fullName>
        <shortName evidence="4">RF-2</shortName>
    </recommendedName>
</protein>
<comment type="subcellular location">
    <subcellularLocation>
        <location evidence="4">Cytoplasm</location>
    </subcellularLocation>
</comment>
<feature type="modified residue" description="N5-methylglutamine" evidence="4">
    <location>
        <position position="229"/>
    </location>
</feature>
<dbReference type="GO" id="GO:0016149">
    <property type="term" value="F:translation release factor activity, codon specific"/>
    <property type="evidence" value="ECO:0007669"/>
    <property type="project" value="UniProtKB-UniRule"/>
</dbReference>
<proteinExistence type="inferred from homology"/>
<dbReference type="PANTHER" id="PTHR43116:SF3">
    <property type="entry name" value="CLASS I PEPTIDE CHAIN RELEASE FACTOR"/>
    <property type="match status" value="1"/>
</dbReference>
<evidence type="ECO:0000256" key="6">
    <source>
        <dbReference type="SAM" id="Coils"/>
    </source>
</evidence>
<reference evidence="8 9" key="1">
    <citation type="submission" date="2018-05" db="EMBL/GenBank/DDBJ databases">
        <title>Candidatus Cardinium hertigii Genome Assembly.</title>
        <authorList>
            <person name="Showmaker K.C."/>
            <person name="Walden K.O."/>
            <person name="Fields C.J."/>
            <person name="Lambert K.N."/>
            <person name="Hudson M.E."/>
        </authorList>
    </citation>
    <scope>NUCLEOTIDE SEQUENCE [LARGE SCALE GENOMIC DNA]</scope>
    <source>
        <strain evidence="9">cHgTN10</strain>
    </source>
</reference>
<dbReference type="EMBL" id="CP029619">
    <property type="protein sequence ID" value="AWN81394.1"/>
    <property type="molecule type" value="Genomic_DNA"/>
</dbReference>
<dbReference type="GO" id="GO:0005737">
    <property type="term" value="C:cytoplasm"/>
    <property type="evidence" value="ECO:0007669"/>
    <property type="project" value="UniProtKB-SubCell"/>
</dbReference>
<evidence type="ECO:0000256" key="4">
    <source>
        <dbReference type="HAMAP-Rule" id="MF_00094"/>
    </source>
</evidence>
<keyword evidence="6" id="KW-0175">Coiled coil</keyword>
<evidence type="ECO:0000256" key="3">
    <source>
        <dbReference type="ARBA" id="ARBA00022917"/>
    </source>
</evidence>
<comment type="function">
    <text evidence="4">Peptide chain release factor 2 directs the termination of translation in response to the peptide chain termination codons UGA and UAA.</text>
</comment>
<dbReference type="Proteomes" id="UP000245872">
    <property type="component" value="Chromosome"/>
</dbReference>
<dbReference type="InterPro" id="IPR045853">
    <property type="entry name" value="Pep_chain_release_fac_I_sf"/>
</dbReference>
<dbReference type="AlphaFoldDB" id="A0A2Z3LG85"/>
<dbReference type="SMART" id="SM00937">
    <property type="entry name" value="PCRF"/>
    <property type="match status" value="1"/>
</dbReference>
<keyword evidence="2 4" id="KW-0488">Methylation</keyword>
<keyword evidence="4" id="KW-0963">Cytoplasm</keyword>
<dbReference type="PROSITE" id="PS00745">
    <property type="entry name" value="RF_PROK_I"/>
    <property type="match status" value="1"/>
</dbReference>
<comment type="PTM">
    <text evidence="4">Methylated by PrmC. Methylation increases the termination efficiency of RF2.</text>
</comment>
<evidence type="ECO:0000256" key="2">
    <source>
        <dbReference type="ARBA" id="ARBA00022481"/>
    </source>
</evidence>
<keyword evidence="9" id="KW-1185">Reference proteome</keyword>
<feature type="domain" description="Prokaryotic-type class I peptide chain release factors" evidence="7">
    <location>
        <begin position="222"/>
        <end position="238"/>
    </location>
</feature>
<dbReference type="Gene3D" id="1.20.58.410">
    <property type="entry name" value="Release factor"/>
    <property type="match status" value="1"/>
</dbReference>
<sequence length="342" mass="38872">MAGKQLQLHSLKEAASAPSFWSNPQEEIEKTIQQIKELEEIVKKFHLLQDQWEILLLLEELSQSATEEQAELSKELCITIETVSTLLEEMELKAMLSSKEDSFNAVIDIKPGAGGTESQDWAAMLVRMYTMWGNKQGYSVKTIHYQSGDTAGIKSATLEVIGSYAYGYIKAEVGIHRLVRLSPFDSAGKRHTSFASVYAAPLIDDTIKIELNPTDLRWDTFRSGGAGGQNVNKVETAVRVRHIPSGTIVECQQERSQLQNKEKALQLLKSKLYQQELEKRREQQQEVERSKKKIDFGSQIRNYILHPYKIIKDNRTGHERKDVEKVLDGDLNGFIKSYLLQK</sequence>